<gene>
    <name evidence="3" type="ORF">HX826_21950</name>
    <name evidence="2" type="ORF">RCO22_08115</name>
</gene>
<dbReference type="EMBL" id="JAVGXC010000005">
    <property type="protein sequence ID" value="MDR0188904.1"/>
    <property type="molecule type" value="Genomic_DNA"/>
</dbReference>
<evidence type="ECO:0000259" key="1">
    <source>
        <dbReference type="Pfam" id="PF11860"/>
    </source>
</evidence>
<protein>
    <submittedName>
        <fullName evidence="3">N-acetylmuramidase family protein</fullName>
    </submittedName>
</protein>
<evidence type="ECO:0000313" key="5">
    <source>
        <dbReference type="Proteomes" id="UP001224477"/>
    </source>
</evidence>
<reference evidence="2 5" key="2">
    <citation type="journal article" date="2023" name="Microbiol. Resour. Announc.">
        <title>Whole-genome sequence of Pseudomonas yamanorum OLsAu1 isolated from the edible ectomycorrhizal mushroom Lactarius sp. section Deliciosi.</title>
        <authorList>
            <person name="Ramirez-Mendoza R."/>
            <person name="Angeles-Argaiz R.E."/>
            <person name="Hernandez-Oaxaca D."/>
            <person name="Aguirre-Beltran L."/>
            <person name="Almaraz-Suarez J."/>
            <person name="Perez-Moreno J."/>
        </authorList>
    </citation>
    <scope>NUCLEOTIDE SEQUENCE [LARGE SCALE GENOMIC DNA]</scope>
    <source>
        <strain evidence="2 5">OLsAu1</strain>
    </source>
</reference>
<sequence length="348" mass="38457">MKSLQGLPTLISASVGAPGKARNLPADVQCIQYLFNLITPKLGFPLAENGKCDGQLVQCISQYQFRYLKYAHPDGVIDPTGRTFNSLIEEAVKVPVKSNPALRIPTFLNVFGNTSSDMVQATVNHYLDRMRAMIEAERRNRQMMLQATCDGGTTLTDTDFQNAATQLGSGISVNIIKAFATVESGGRSGFGPAKLPVIAFEGHHFRKYTHQKYDQTHPLLSYPYVQKAGPQWKANNKDQTKAWETMATAFALDQEAALKSASWGMFQIMGSNFTACGYKTVFEFVVAMKINAGHQLKAFLGFCSQSPALVKAMKNKDYAAMALNYNGKDYGDYDHRIKKAYEALEGKK</sequence>
<dbReference type="EMBL" id="JACAQR010000030">
    <property type="protein sequence ID" value="NWD44550.1"/>
    <property type="molecule type" value="Genomic_DNA"/>
</dbReference>
<proteinExistence type="predicted"/>
<feature type="domain" description="N-acetylmuramidase" evidence="1">
    <location>
        <begin position="173"/>
        <end position="344"/>
    </location>
</feature>
<keyword evidence="5" id="KW-1185">Reference proteome</keyword>
<accession>A0A143GLR3</accession>
<evidence type="ECO:0000313" key="2">
    <source>
        <dbReference type="EMBL" id="MDR0188904.1"/>
    </source>
</evidence>
<comment type="caution">
    <text evidence="3">The sequence shown here is derived from an EMBL/GenBank/DDBJ whole genome shotgun (WGS) entry which is preliminary data.</text>
</comment>
<organism evidence="3 4">
    <name type="scientific">Pseudomonas yamanorum</name>
    <dbReference type="NCBI Taxonomy" id="515393"/>
    <lineage>
        <taxon>Bacteria</taxon>
        <taxon>Pseudomonadati</taxon>
        <taxon>Pseudomonadota</taxon>
        <taxon>Gammaproteobacteria</taxon>
        <taxon>Pseudomonadales</taxon>
        <taxon>Pseudomonadaceae</taxon>
        <taxon>Pseudomonas</taxon>
    </lineage>
</organism>
<reference evidence="3 4" key="1">
    <citation type="submission" date="2020-04" db="EMBL/GenBank/DDBJ databases">
        <title>Molecular characterization of pseudomonads from Agaricus bisporus reveal novel blotch 2 pathogens in Western Europe.</title>
        <authorList>
            <person name="Taparia T."/>
            <person name="Krijger M."/>
            <person name="Haynes E."/>
            <person name="Elpinstone J.G."/>
            <person name="Noble R."/>
            <person name="Van Der Wolf J."/>
        </authorList>
    </citation>
    <scope>NUCLEOTIDE SEQUENCE [LARGE SCALE GENOMIC DNA]</scope>
    <source>
        <strain evidence="3 4">IPO3753</strain>
    </source>
</reference>
<evidence type="ECO:0000313" key="3">
    <source>
        <dbReference type="EMBL" id="NWD44550.1"/>
    </source>
</evidence>
<accession>A0A1H2F998</accession>
<dbReference type="Pfam" id="PF11860">
    <property type="entry name" value="Muramidase"/>
    <property type="match status" value="1"/>
</dbReference>
<dbReference type="KEGG" id="pym:AK972_4290"/>
<dbReference type="GeneID" id="93512205"/>
<dbReference type="Proteomes" id="UP000546584">
    <property type="component" value="Unassembled WGS sequence"/>
</dbReference>
<dbReference type="Proteomes" id="UP001224477">
    <property type="component" value="Unassembled WGS sequence"/>
</dbReference>
<dbReference type="RefSeq" id="WP_063032315.1">
    <property type="nucleotide sequence ID" value="NZ_CP012400.2"/>
</dbReference>
<name>A0A143GLR3_9PSED</name>
<dbReference type="OrthoDB" id="1523598at2"/>
<evidence type="ECO:0000313" key="4">
    <source>
        <dbReference type="Proteomes" id="UP000546584"/>
    </source>
</evidence>
<dbReference type="AlphaFoldDB" id="A0A143GLR3"/>
<dbReference type="InterPro" id="IPR024408">
    <property type="entry name" value="Muramidase"/>
</dbReference>